<reference evidence="1 2" key="1">
    <citation type="submission" date="2016-10" db="EMBL/GenBank/DDBJ databases">
        <authorList>
            <person name="de Groot N.N."/>
        </authorList>
    </citation>
    <scope>NUCLEOTIDE SEQUENCE [LARGE SCALE GENOMIC DNA]</scope>
    <source>
        <strain evidence="1 2">NE2</strain>
    </source>
</reference>
<gene>
    <name evidence="1" type="ORF">SAMN05444581_109144</name>
</gene>
<dbReference type="EMBL" id="FOSN01000009">
    <property type="protein sequence ID" value="SFK52702.1"/>
    <property type="molecule type" value="Genomic_DNA"/>
</dbReference>
<organism evidence="1 2">
    <name type="scientific">Methylocapsa palsarum</name>
    <dbReference type="NCBI Taxonomy" id="1612308"/>
    <lineage>
        <taxon>Bacteria</taxon>
        <taxon>Pseudomonadati</taxon>
        <taxon>Pseudomonadota</taxon>
        <taxon>Alphaproteobacteria</taxon>
        <taxon>Hyphomicrobiales</taxon>
        <taxon>Beijerinckiaceae</taxon>
        <taxon>Methylocapsa</taxon>
    </lineage>
</organism>
<name>A0A1I4A8F2_9HYPH</name>
<dbReference type="Proteomes" id="UP000198755">
    <property type="component" value="Unassembled WGS sequence"/>
</dbReference>
<keyword evidence="2" id="KW-1185">Reference proteome</keyword>
<dbReference type="OrthoDB" id="9815326at2"/>
<keyword evidence="1" id="KW-0378">Hydrolase</keyword>
<dbReference type="PIRSF" id="PIRSF029730">
    <property type="entry name" value="UCP029730"/>
    <property type="match status" value="1"/>
</dbReference>
<dbReference type="SUPFAM" id="SSF53187">
    <property type="entry name" value="Zn-dependent exopeptidases"/>
    <property type="match status" value="1"/>
</dbReference>
<dbReference type="GO" id="GO:0016787">
    <property type="term" value="F:hydrolase activity"/>
    <property type="evidence" value="ECO:0007669"/>
    <property type="project" value="UniProtKB-KW"/>
</dbReference>
<evidence type="ECO:0000313" key="2">
    <source>
        <dbReference type="Proteomes" id="UP000198755"/>
    </source>
</evidence>
<dbReference type="AlphaFoldDB" id="A0A1I4A8F2"/>
<dbReference type="Pfam" id="PF05013">
    <property type="entry name" value="FGase"/>
    <property type="match status" value="1"/>
</dbReference>
<dbReference type="RefSeq" id="WP_091682540.1">
    <property type="nucleotide sequence ID" value="NZ_FOSN01000009.1"/>
</dbReference>
<sequence length="270" mass="29177">MQHSPPPPGTTHEAIEYIEGAPDSAVLLLCDHATNALPDSYGTLGLPQGQLDRHIGYDIGAAWITRRLAADLGAPAILSRFSRLLIDPNRGADDPTLVMRIADGQIVPGNARIGAAEIERRRAAFWSPYRAAITAKLDAMIASGPPPAVISVHSFTPVLKDTPRPWEIGILWDSDERFAKPLIAALRDEGFVTGDNEPYDGALEGDTLDEEVTRRGLAGLLVEARQDLVATATDAAAFADKLARVLRPILNRPELRRVEFSPSRTGRGRG</sequence>
<proteinExistence type="predicted"/>
<dbReference type="InterPro" id="IPR007709">
    <property type="entry name" value="N-FG_amidohydro"/>
</dbReference>
<dbReference type="InterPro" id="IPR011227">
    <property type="entry name" value="UCP029730"/>
</dbReference>
<dbReference type="Gene3D" id="3.40.630.40">
    <property type="entry name" value="Zn-dependent exopeptidases"/>
    <property type="match status" value="1"/>
</dbReference>
<dbReference type="STRING" id="1612308.SAMN05444581_109144"/>
<accession>A0A1I4A8F2</accession>
<evidence type="ECO:0000313" key="1">
    <source>
        <dbReference type="EMBL" id="SFK52702.1"/>
    </source>
</evidence>
<protein>
    <submittedName>
        <fullName evidence="1">Predicted N-formylglutamate amidohydrolase</fullName>
    </submittedName>
</protein>